<organism evidence="3 4">
    <name type="scientific">Comamonas koreensis</name>
    <dbReference type="NCBI Taxonomy" id="160825"/>
    <lineage>
        <taxon>Bacteria</taxon>
        <taxon>Pseudomonadati</taxon>
        <taxon>Pseudomonadota</taxon>
        <taxon>Betaproteobacteria</taxon>
        <taxon>Burkholderiales</taxon>
        <taxon>Comamonadaceae</taxon>
        <taxon>Comamonas</taxon>
    </lineage>
</organism>
<dbReference type="EMBL" id="JAJNCT010000010">
    <property type="protein sequence ID" value="MCD2165800.1"/>
    <property type="molecule type" value="Genomic_DNA"/>
</dbReference>
<evidence type="ECO:0008006" key="5">
    <source>
        <dbReference type="Google" id="ProtNLM"/>
    </source>
</evidence>
<keyword evidence="2" id="KW-0732">Signal</keyword>
<dbReference type="RefSeq" id="WP_230774865.1">
    <property type="nucleotide sequence ID" value="NZ_JAJNCT010000010.1"/>
</dbReference>
<comment type="caution">
    <text evidence="3">The sequence shown here is derived from an EMBL/GenBank/DDBJ whole genome shotgun (WGS) entry which is preliminary data.</text>
</comment>
<evidence type="ECO:0000313" key="4">
    <source>
        <dbReference type="Proteomes" id="UP001199260"/>
    </source>
</evidence>
<accession>A0AAW4XW80</accession>
<feature type="region of interest" description="Disordered" evidence="1">
    <location>
        <begin position="2703"/>
        <end position="2740"/>
    </location>
</feature>
<feature type="signal peptide" evidence="2">
    <location>
        <begin position="1"/>
        <end position="31"/>
    </location>
</feature>
<evidence type="ECO:0000256" key="2">
    <source>
        <dbReference type="SAM" id="SignalP"/>
    </source>
</evidence>
<gene>
    <name evidence="3" type="ORF">LPW39_11690</name>
</gene>
<feature type="chain" id="PRO_5043644160" description="Ig-like domain-containing protein" evidence="2">
    <location>
        <begin position="32"/>
        <end position="3239"/>
    </location>
</feature>
<keyword evidence="4" id="KW-1185">Reference proteome</keyword>
<proteinExistence type="predicted"/>
<feature type="region of interest" description="Disordered" evidence="1">
    <location>
        <begin position="303"/>
        <end position="329"/>
    </location>
</feature>
<feature type="compositionally biased region" description="Polar residues" evidence="1">
    <location>
        <begin position="2703"/>
        <end position="2722"/>
    </location>
</feature>
<evidence type="ECO:0000256" key="1">
    <source>
        <dbReference type="SAM" id="MobiDB-lite"/>
    </source>
</evidence>
<evidence type="ECO:0000313" key="3">
    <source>
        <dbReference type="EMBL" id="MCD2165800.1"/>
    </source>
</evidence>
<reference evidence="3 4" key="1">
    <citation type="submission" date="2021-11" db="EMBL/GenBank/DDBJ databases">
        <title>Genome sequence.</title>
        <authorList>
            <person name="Sun Q."/>
        </authorList>
    </citation>
    <scope>NUCLEOTIDE SEQUENCE [LARGE SCALE GENOMIC DNA]</scope>
    <source>
        <strain evidence="3 4">KCTC 12005</strain>
    </source>
</reference>
<dbReference type="Proteomes" id="UP001199260">
    <property type="component" value="Unassembled WGS sequence"/>
</dbReference>
<feature type="compositionally biased region" description="Polar residues" evidence="1">
    <location>
        <begin position="318"/>
        <end position="329"/>
    </location>
</feature>
<name>A0AAW4XW80_9BURK</name>
<sequence length="3239" mass="313114">MNPIRAQRTLRRLLYGGLASLALVCSFNALAASTGAGRAYGLQVTADVPGVGLGVPIADTGQKTAPPDFNTPVSVLNASVAAGVGNLLTVRTGVLNAATQSKLAQNSVVSSSSVNGLALKLAGLALGADTVSSQAKMSCVNGTLTPEGSAQILGASGSLVGVSVAANTRVDLTIGVPTFGTMVGVILHTNEQTLSPDGKTFSVNALRVELVASAVGIRLLGASVIVGNSSVTMADCAPTVTLGSLPLITTSNQAAIPVSGSCSAGSGNVTISSTPTGVAQSLPCSATGSYSGSVNTTALADGPVTLTASQPPAGPARSASQSTTKNTAPVLQPPVVTVVSAPHITAANQASYSVSGTCSANGAAVSILVGAVPASAQCSGGLWSASGLNVTAVPNGSVTVTASQTVSGLVGTATFTTSKDAAGVLPVVVVTSAPAITAANQASYTVSGSCSVNGTNVSVVIDTVSDSVPCSGNIWAAAGLDVTALPNGPVTVTASQTVGSQTGSGSLGTTKDAAGAIPVVTIGLAPAITQANQAGYTVSGTCSVNGNNVAVLVGSVAASALCTNGSWSTAGLDVSALPNGAVTVMASQTVGAQTGSATLVTSKDVTGAVPVVAVTSAPTITPANQASYTVSGSCSVNSTDVAVLIGSIAATATCNGGLWSSAGLDVSSLLDGSVTVTASQTVGNQTGSGSLLTTKNTVVDAPVVTITSAPAITALNVASYTVSGTCSANGTNVAVLVGSVAASAACTGSIWSSSGMDVSGLADGPVLVTASQTVSAQTGSGSLVTAKDTAGIAPVVSISSAPAITATNQSAYTVSGTCSVIDTNVAVLIGSIPASAMCNAGLWTTSAVNVGTLPDGAVTVTASQTADGRTGSGTLVISKDTAGVAPAVVVTSAPPITIANQASYIVSGTCSANGSTVSVLVGSVAASALCDSSAWATAGLDVSSLPDGPVTITASQTVNAQTGSGSLVTSKTAVGIAPVVTITSAPLITAANQSAYTVSGTCSANGSGVGVLIGSVAASAQCSGGIWATAGVDVSGLANGPVSVVASQTVGDLTGSGSLVIVKDSQGIAPVVTITSAPAITAANQTAYTVSGTCSENGVVLMVHVGDVVAVPQPVCSGGIWSTAALDVSGLPDETVLVTASQTVGTQTGTGSLVTTKDTAGVAPVVVITSAPAIAADNQLAYSVSGTCTVNGTDVAVLVGSVAASAPCSGGLWATAALDVSGLADGSVTVTASQTAGSLTGSGSLVTSKSVAVAVPSVAITSAPAITAANQAAYVVSGSCSVNGADVSVLVGQVAATAPCSSGTWITAGMDVSGLPAGAVTVMASQTAGSQTGSVSLVINKEPAGIVPVVAITLPPDITVSNQAAYTVSGTCSVAGTNVAVQVGSIAASVACDGSSWTTAPLDVSGLPDGLVTVTASQTVSGGSGSASVVVNKTAAATAPVVTIGLAPAITLANQASYTVSGTCSASGTSVAVQVGSVPASATCDAGAWTASGLNVSALPDGVVVVTAEQIVGGLSGSDSVETTKATAAIVPVVVITSAPAITALNEAAYTVSGTCSVNGEVVTVLVGSIPASATCSDGIWATEPTNVSGLADGQITVQASQDAGGQTGTVSLVISKDSAGAAPAVGVISAPPITAANQSAYTVSGTCSANGAAVAVQIGSVPASAQCNAGIWSSTAVDVSALPDGPVTVTVSQTLGTQTGTGSLVTTKDATGIVPVVSVTSAPAITLANQAAYTVSGSCSVDGSNVAVLVGSVSASAVCNAGIWSSAAVDVTALPDGAVTVMASQTASGQTGSGSLVTSKETAGAAPVVTVSSAPAITAANQASYTVSGSCSADGIPVAVQVGSVAASAPCAAGNWSAAGLDVTGLADGPVTVTAAQTVGSVLGSGSLVTLKDTAGVVPVVTVTSAPAITAANQGSYVVSGSCSVNNTTVAVQIGSVSSSAPCAGNLWTIPAVDVSGLPDGSVTVTAAQTVGALQGSGSLVTNKSTGGVQPVVTITSAADITAANQSAYSVSGTCSVNGTNVDVLVGSVSASVPCTSGSWMTAALNVSGLQDGTVTVTAQQTVGALVGSANVQVNKGTGVATPVVTITSAPAITAANASAYSVSGTCSVNGSNVDVQVGSVSATAPCMGGLWATEGMDVSGLADGPVAVTATQVAGGQTGTGSFATSKDTAGVAPVVAITSAPVITAANQSAYSVSGNCSADGAAVTVLIGSIPASAQCNAGIWASSGVDVSGLPDGAVTIMASQTAGAQTGSGSLVTTKDSAGASPAVAITSAPAITAANQSAYTVSGTCSADGGNVAVLVGSVSASAVCTGGIWASPAMDVSGLADGPVSVSVSLTAGGQTGTGGFVTSKDAAGAIPAVAITSAPAITAANQASYTVSGTCSVGGTNVTVLVGSISATAVCSGGTWSVTGLDVSGLPNGPVTVTVAQTAGGQTGSGGFVTSKDAAGVVPAVAVTSAPAITAANQTAYTVSGTCSVDGANVTVLVGSISVTALCSGGTWSTPGLDVSGLPDGAVTVTVAQTAGGQTGTGGFVTSKSAGGGTPVFAITSAPAISLSNQASYTVSGTCAASGSNVTVVVGSLSVSVPCNGGTWSTAGLDVRGLPDGAVMVTASQTVDGAVVSSSQNAVKDTVAPVVSIGMAPSIDTSNQGAYSPAGGCTSGDGTMTVKVGTVQASAACINGSWTAPGMDVRGLPDGAVAVTASQTDQAGNTGSITREVSKSTGSGGEPPEPPVARIAPQNGTWIISDELNGEPGRGMGIDIQDGVLFMQVYNYRQSGEATFHTALGTLRDNKVTAPLYFYEGGRYFGSEQRDGHAAGSPGNVVITFTSRSTGTIQFPGEPVKAMHRFDYEGTPAGVFSDPAFVDRWAMVELNSSNQPVRSWWADIGTSEQVSMSEDWAAAAMGWPYPPTVATAVHGFGGTLSGHLVAQCSYGGRGLVFNCSGNRAGANGAPVIAMTMQRGVDQLSGTVKEGGGDTRRLVGFRVARAAYAWQDNQSVRTSYYAPGYLPESGTWVVSSELRGLPGRGISIELQKPLNQEDHLLFMSVYDYQSDGKATFHSVLGAHDASTTPEPNTPDLPTVQYQGGRYFGGPAASARFKADAGPTQSIHFSAPSVGTLAFPGEEPVQIERFYYSLNKGSAQSLRGSWSVLSATDAMPSRIFRFQKRDENSVIDTDSGYVCVAEVLRQYNFRCTGPAGAPAFRFVAGFYGASSGIVGDAEDAPAITVMRVTDPNGEMVQAGD</sequence>
<protein>
    <recommendedName>
        <fullName evidence="5">Ig-like domain-containing protein</fullName>
    </recommendedName>
</protein>